<proteinExistence type="predicted"/>
<dbReference type="Proteomes" id="UP000756921">
    <property type="component" value="Unassembled WGS sequence"/>
</dbReference>
<evidence type="ECO:0000313" key="3">
    <source>
        <dbReference type="EMBL" id="KAF9733882.1"/>
    </source>
</evidence>
<reference evidence="3" key="1">
    <citation type="journal article" date="2020" name="Mol. Plant Microbe Interact.">
        <title>Genome Sequence of the Biocontrol Agent Coniothyrium minitans strain Conio (IMI 134523).</title>
        <authorList>
            <person name="Patel D."/>
            <person name="Shittu T.A."/>
            <person name="Baroncelli R."/>
            <person name="Muthumeenakshi S."/>
            <person name="Osborne T.H."/>
            <person name="Janganan T.K."/>
            <person name="Sreenivasaprasad S."/>
        </authorList>
    </citation>
    <scope>NUCLEOTIDE SEQUENCE</scope>
    <source>
        <strain evidence="3">Conio</strain>
    </source>
</reference>
<feature type="region of interest" description="Disordered" evidence="1">
    <location>
        <begin position="1"/>
        <end position="44"/>
    </location>
</feature>
<accession>A0A9P6KPA3</accession>
<gene>
    <name evidence="2" type="ORF">PMIN01_08159</name>
    <name evidence="3" type="ORF">PMIN01_08225</name>
</gene>
<comment type="caution">
    <text evidence="3">The sequence shown here is derived from an EMBL/GenBank/DDBJ whole genome shotgun (WGS) entry which is preliminary data.</text>
</comment>
<dbReference type="EMBL" id="WJXW01000008">
    <property type="protein sequence ID" value="KAF9733816.1"/>
    <property type="molecule type" value="Genomic_DNA"/>
</dbReference>
<name>A0A9P6KPA3_9PLEO</name>
<dbReference type="EMBL" id="WJXW01000008">
    <property type="protein sequence ID" value="KAF9733882.1"/>
    <property type="molecule type" value="Genomic_DNA"/>
</dbReference>
<evidence type="ECO:0000313" key="2">
    <source>
        <dbReference type="EMBL" id="KAF9733816.1"/>
    </source>
</evidence>
<feature type="compositionally biased region" description="Basic and acidic residues" evidence="1">
    <location>
        <begin position="22"/>
        <end position="31"/>
    </location>
</feature>
<keyword evidence="4" id="KW-1185">Reference proteome</keyword>
<protein>
    <submittedName>
        <fullName evidence="3">Uncharacterized protein</fullName>
    </submittedName>
</protein>
<evidence type="ECO:0000256" key="1">
    <source>
        <dbReference type="SAM" id="MobiDB-lite"/>
    </source>
</evidence>
<evidence type="ECO:0000313" key="4">
    <source>
        <dbReference type="Proteomes" id="UP000756921"/>
    </source>
</evidence>
<dbReference type="AlphaFoldDB" id="A0A9P6KPA3"/>
<organism evidence="3 4">
    <name type="scientific">Paraphaeosphaeria minitans</name>
    <dbReference type="NCBI Taxonomy" id="565426"/>
    <lineage>
        <taxon>Eukaryota</taxon>
        <taxon>Fungi</taxon>
        <taxon>Dikarya</taxon>
        <taxon>Ascomycota</taxon>
        <taxon>Pezizomycotina</taxon>
        <taxon>Dothideomycetes</taxon>
        <taxon>Pleosporomycetidae</taxon>
        <taxon>Pleosporales</taxon>
        <taxon>Massarineae</taxon>
        <taxon>Didymosphaeriaceae</taxon>
        <taxon>Paraphaeosphaeria</taxon>
    </lineage>
</organism>
<sequence length="75" mass="7882">MVSYAHPTAPGILRPFNASLGHDGRPSHAHDTSQSSLGEPIADDYWSPNNHLGFGMGGGLRTATPPAFGPEMLDP</sequence>